<keyword evidence="4" id="KW-1185">Reference proteome</keyword>
<feature type="signal peptide" evidence="2">
    <location>
        <begin position="1"/>
        <end position="21"/>
    </location>
</feature>
<evidence type="ECO:0000256" key="2">
    <source>
        <dbReference type="SAM" id="SignalP"/>
    </source>
</evidence>
<gene>
    <name evidence="3" type="ORF">DFP72DRAFT_924105</name>
</gene>
<keyword evidence="2" id="KW-0732">Signal</keyword>
<proteinExistence type="predicted"/>
<comment type="caution">
    <text evidence="3">The sequence shown here is derived from an EMBL/GenBank/DDBJ whole genome shotgun (WGS) entry which is preliminary data.</text>
</comment>
<evidence type="ECO:0000256" key="1">
    <source>
        <dbReference type="SAM" id="MobiDB-lite"/>
    </source>
</evidence>
<dbReference type="Proteomes" id="UP000521943">
    <property type="component" value="Unassembled WGS sequence"/>
</dbReference>
<dbReference type="EMBL" id="JACGCI010000098">
    <property type="protein sequence ID" value="KAF6745875.1"/>
    <property type="molecule type" value="Genomic_DNA"/>
</dbReference>
<evidence type="ECO:0000313" key="4">
    <source>
        <dbReference type="Proteomes" id="UP000521943"/>
    </source>
</evidence>
<dbReference type="AlphaFoldDB" id="A0A8H6HF47"/>
<reference evidence="3 4" key="1">
    <citation type="submission" date="2020-07" db="EMBL/GenBank/DDBJ databases">
        <title>Comparative genomics of pyrophilous fungi reveals a link between fire events and developmental genes.</title>
        <authorList>
            <consortium name="DOE Joint Genome Institute"/>
            <person name="Steindorff A.S."/>
            <person name="Carver A."/>
            <person name="Calhoun S."/>
            <person name="Stillman K."/>
            <person name="Liu H."/>
            <person name="Lipzen A."/>
            <person name="Pangilinan J."/>
            <person name="Labutti K."/>
            <person name="Bruns T.D."/>
            <person name="Grigoriev I.V."/>
        </authorList>
    </citation>
    <scope>NUCLEOTIDE SEQUENCE [LARGE SCALE GENOMIC DNA]</scope>
    <source>
        <strain evidence="3 4">CBS 144469</strain>
    </source>
</reference>
<name>A0A8H6HF47_9AGAR</name>
<organism evidence="3 4">
    <name type="scientific">Ephemerocybe angulata</name>
    <dbReference type="NCBI Taxonomy" id="980116"/>
    <lineage>
        <taxon>Eukaryota</taxon>
        <taxon>Fungi</taxon>
        <taxon>Dikarya</taxon>
        <taxon>Basidiomycota</taxon>
        <taxon>Agaricomycotina</taxon>
        <taxon>Agaricomycetes</taxon>
        <taxon>Agaricomycetidae</taxon>
        <taxon>Agaricales</taxon>
        <taxon>Agaricineae</taxon>
        <taxon>Psathyrellaceae</taxon>
        <taxon>Ephemerocybe</taxon>
    </lineage>
</organism>
<sequence>MRLSLLAALPVALSLLSSTAAFSTDYEHGLDAREYIDALVTRELLTDLSTRELLDELTERLERRSKPLGRCSKCKNLIYPEMLSENCPHPRGKGPELHDHIGPVVPYPEGSKKAGGRR</sequence>
<accession>A0A8H6HF47</accession>
<evidence type="ECO:0000313" key="3">
    <source>
        <dbReference type="EMBL" id="KAF6745875.1"/>
    </source>
</evidence>
<protein>
    <submittedName>
        <fullName evidence="3">Uncharacterized protein</fullName>
    </submittedName>
</protein>
<feature type="region of interest" description="Disordered" evidence="1">
    <location>
        <begin position="89"/>
        <end position="118"/>
    </location>
</feature>
<feature type="chain" id="PRO_5034748818" evidence="2">
    <location>
        <begin position="22"/>
        <end position="118"/>
    </location>
</feature>